<feature type="compositionally biased region" description="Basic and acidic residues" evidence="1">
    <location>
        <begin position="193"/>
        <end position="210"/>
    </location>
</feature>
<sequence length="284" mass="32336">MIKCYKKRKISKEMLFFCFMSSIVSQEKFDGAYVLESNLSGKENVKVSSVGNSGNTARGRKWPEDPYSDSGEQAVLKFVPRNENKYLIKSVEEKYLCAKPKDPGVVFCPNESDDNTLWIIKKSSKGYALRTKGENCLVLVDEDKREASKGFYLNTRRCKDSDNIWKIRKLEPKPKEEESKSSVVDVQAVSNESKPKEITKPKKEVSKKVLEPVVSNSTESEPHSKILSSNNCSEDESDSNIRDSFSIIPRRGVSVSIVTNEPAYLINFNPDRFNGHKISFRRYF</sequence>
<comment type="caution">
    <text evidence="2">The sequence shown here is derived from an EMBL/GenBank/DDBJ whole genome shotgun (WGS) entry which is preliminary data.</text>
</comment>
<dbReference type="Gene3D" id="2.80.10.50">
    <property type="match status" value="1"/>
</dbReference>
<dbReference type="EMBL" id="LGUB01000001">
    <property type="protein sequence ID" value="KRH95347.1"/>
    <property type="molecule type" value="Genomic_DNA"/>
</dbReference>
<gene>
    <name evidence="2" type="ORF">M153_1000161020</name>
</gene>
<keyword evidence="3" id="KW-1185">Reference proteome</keyword>
<evidence type="ECO:0000313" key="2">
    <source>
        <dbReference type="EMBL" id="KRH95347.1"/>
    </source>
</evidence>
<dbReference type="Proteomes" id="UP000051530">
    <property type="component" value="Unassembled WGS sequence"/>
</dbReference>
<dbReference type="AlphaFoldDB" id="A0A0R0M1M9"/>
<evidence type="ECO:0000256" key="1">
    <source>
        <dbReference type="SAM" id="MobiDB-lite"/>
    </source>
</evidence>
<proteinExistence type="predicted"/>
<feature type="region of interest" description="Disordered" evidence="1">
    <location>
        <begin position="176"/>
        <end position="240"/>
    </location>
</feature>
<dbReference type="OrthoDB" id="2201248at2759"/>
<protein>
    <submittedName>
        <fullName evidence="2">Uncharacterized protein</fullName>
    </submittedName>
</protein>
<feature type="compositionally biased region" description="Polar residues" evidence="1">
    <location>
        <begin position="46"/>
        <end position="56"/>
    </location>
</feature>
<organism evidence="2 3">
    <name type="scientific">Pseudoloma neurophilia</name>
    <dbReference type="NCBI Taxonomy" id="146866"/>
    <lineage>
        <taxon>Eukaryota</taxon>
        <taxon>Fungi</taxon>
        <taxon>Fungi incertae sedis</taxon>
        <taxon>Microsporidia</taxon>
        <taxon>Pseudoloma</taxon>
    </lineage>
</organism>
<reference evidence="2 3" key="1">
    <citation type="submission" date="2015-07" db="EMBL/GenBank/DDBJ databases">
        <title>The genome of Pseudoloma neurophilia, a relevant intracellular parasite of the zebrafish.</title>
        <authorList>
            <person name="Ndikumana S."/>
            <person name="Pelin A."/>
            <person name="Sanders J."/>
            <person name="Corradi N."/>
        </authorList>
    </citation>
    <scope>NUCLEOTIDE SEQUENCE [LARGE SCALE GENOMIC DNA]</scope>
    <source>
        <strain evidence="2 3">MK1</strain>
    </source>
</reference>
<feature type="region of interest" description="Disordered" evidence="1">
    <location>
        <begin position="46"/>
        <end position="68"/>
    </location>
</feature>
<name>A0A0R0M1M9_9MICR</name>
<accession>A0A0R0M1M9</accession>
<evidence type="ECO:0000313" key="3">
    <source>
        <dbReference type="Proteomes" id="UP000051530"/>
    </source>
</evidence>
<dbReference type="VEuPathDB" id="MicrosporidiaDB:M153_1000161020"/>